<feature type="region of interest" description="Disordered" evidence="1">
    <location>
        <begin position="17"/>
        <end position="68"/>
    </location>
</feature>
<dbReference type="EMBL" id="JAFEJT020000014">
    <property type="protein sequence ID" value="MCH9275598.1"/>
    <property type="molecule type" value="Genomic_DNA"/>
</dbReference>
<dbReference type="RefSeq" id="WP_241513360.1">
    <property type="nucleotide sequence ID" value="NZ_JAFEJT020000014.1"/>
</dbReference>
<evidence type="ECO:0000313" key="3">
    <source>
        <dbReference type="Proteomes" id="UP000710815"/>
    </source>
</evidence>
<evidence type="ECO:0000313" key="2">
    <source>
        <dbReference type="EMBL" id="MCH9275598.1"/>
    </source>
</evidence>
<accession>A0ABS9VU29</accession>
<name>A0ABS9VU29_9BIFI</name>
<proteinExistence type="predicted"/>
<sequence>MDERWAKALRAKHIAVRDGAGHAGGHAADRNPNSGIQAARDGVAGASARRAQPFKATGHKGGISRQGG</sequence>
<reference evidence="2 3" key="2">
    <citation type="journal article" date="2021" name="Syst. Appl. Microbiol.">
        <title>Phylogenetic classification of ten novel species belonging to the genus Bifidobacterium comprising B. phasiani sp. nov., B. pongonis sp. nov., B. saguinibicoloris sp. nov., B. colobi sp. nov., B. simiiventris sp. nov., B. santillanense sp. nov., B. miconis sp. nov., B. amazonense sp. nov., B. pluvialisilvae sp. nov., and B. miconisargentati sp. nov.</title>
        <authorList>
            <person name="Lugli G.A."/>
            <person name="Calvete-Torre I."/>
            <person name="Alessandri G."/>
            <person name="Milani C."/>
            <person name="Turroni F."/>
            <person name="Laiolo P."/>
            <person name="Ossiprandi M.C."/>
            <person name="Margolles A."/>
            <person name="Ruiz L."/>
            <person name="Ventura M."/>
        </authorList>
    </citation>
    <scope>NUCLEOTIDE SEQUENCE [LARGE SCALE GENOMIC DNA]</scope>
    <source>
        <strain evidence="2 3">MA1</strain>
    </source>
</reference>
<comment type="caution">
    <text evidence="2">The sequence shown here is derived from an EMBL/GenBank/DDBJ whole genome shotgun (WGS) entry which is preliminary data.</text>
</comment>
<dbReference type="Proteomes" id="UP000710815">
    <property type="component" value="Unassembled WGS sequence"/>
</dbReference>
<reference evidence="2 3" key="1">
    <citation type="journal article" date="2021" name="Environ. Microbiol.">
        <title>Genetic insights into the dark matter of the mammalian gut microbiota through targeted genome reconstruction.</title>
        <authorList>
            <person name="Lugli G.A."/>
            <person name="Alessandri G."/>
            <person name="Milani C."/>
            <person name="Viappiani A."/>
            <person name="Fontana F."/>
            <person name="Tarracchini C."/>
            <person name="Mancabelli L."/>
            <person name="Argentini C."/>
            <person name="Ruiz L."/>
            <person name="Margolles A."/>
            <person name="van Sinderen D."/>
            <person name="Turroni F."/>
            <person name="Ventura M."/>
        </authorList>
    </citation>
    <scope>NUCLEOTIDE SEQUENCE [LARGE SCALE GENOMIC DNA]</scope>
    <source>
        <strain evidence="2 3">MA1</strain>
    </source>
</reference>
<protein>
    <submittedName>
        <fullName evidence="2">Uncharacterized protein</fullName>
    </submittedName>
</protein>
<gene>
    <name evidence="2" type="ORF">JS533_004830</name>
</gene>
<evidence type="ECO:0000256" key="1">
    <source>
        <dbReference type="SAM" id="MobiDB-lite"/>
    </source>
</evidence>
<feature type="compositionally biased region" description="Gly residues" evidence="1">
    <location>
        <begin position="59"/>
        <end position="68"/>
    </location>
</feature>
<organism evidence="2 3">
    <name type="scientific">Bifidobacterium amazonense</name>
    <dbReference type="NCBI Taxonomy" id="2809027"/>
    <lineage>
        <taxon>Bacteria</taxon>
        <taxon>Bacillati</taxon>
        <taxon>Actinomycetota</taxon>
        <taxon>Actinomycetes</taxon>
        <taxon>Bifidobacteriales</taxon>
        <taxon>Bifidobacteriaceae</taxon>
        <taxon>Bifidobacterium</taxon>
    </lineage>
</organism>
<keyword evidence="3" id="KW-1185">Reference proteome</keyword>